<feature type="region of interest" description="Disordered" evidence="1">
    <location>
        <begin position="61"/>
        <end position="100"/>
    </location>
</feature>
<accession>A0ABV5FSR1</accession>
<keyword evidence="4" id="KW-1185">Reference proteome</keyword>
<evidence type="ECO:0000313" key="2">
    <source>
        <dbReference type="EMBL" id="MFB9069705.1"/>
    </source>
</evidence>
<feature type="compositionally biased region" description="Basic and acidic residues" evidence="1">
    <location>
        <begin position="80"/>
        <end position="100"/>
    </location>
</feature>
<dbReference type="EMBL" id="JBHMFI010000004">
    <property type="protein sequence ID" value="MFB9074912.1"/>
    <property type="molecule type" value="Genomic_DNA"/>
</dbReference>
<reference evidence="2 4" key="1">
    <citation type="submission" date="2024-09" db="EMBL/GenBank/DDBJ databases">
        <authorList>
            <person name="Sun Q."/>
            <person name="Mori K."/>
        </authorList>
    </citation>
    <scope>NUCLEOTIDE SEQUENCE [LARGE SCALE GENOMIC DNA]</scope>
    <source>
        <strain evidence="2 4">CCM 7609</strain>
    </source>
</reference>
<dbReference type="EMBL" id="JBHMFI010000001">
    <property type="protein sequence ID" value="MFB9069705.1"/>
    <property type="molecule type" value="Genomic_DNA"/>
</dbReference>
<proteinExistence type="predicted"/>
<evidence type="ECO:0000313" key="3">
    <source>
        <dbReference type="EMBL" id="MFB9074912.1"/>
    </source>
</evidence>
<name>A0ABV5FSR1_9MICC</name>
<comment type="caution">
    <text evidence="2">The sequence shown here is derived from an EMBL/GenBank/DDBJ whole genome shotgun (WGS) entry which is preliminary data.</text>
</comment>
<feature type="compositionally biased region" description="Basic and acidic residues" evidence="1">
    <location>
        <begin position="61"/>
        <end position="71"/>
    </location>
</feature>
<protein>
    <submittedName>
        <fullName evidence="2">Uncharacterized protein</fullName>
    </submittedName>
</protein>
<sequence>MGNCCRWMLHEPRRNIFNQSLIEAASGWTEPGRMVFRQLETHSAGNRTCSRALRSTRNDCRRNRTRPEQRHRVSPTRCRRGCEKERESHQNDLPPRSRSDGHVLHIRRWTHRFGPRRGVGSDASVLGPCNGWGRTSHCLHSRPRATTPIRLEQNRRGLTTRT</sequence>
<evidence type="ECO:0000256" key="1">
    <source>
        <dbReference type="SAM" id="MobiDB-lite"/>
    </source>
</evidence>
<dbReference type="Proteomes" id="UP001589575">
    <property type="component" value="Unassembled WGS sequence"/>
</dbReference>
<evidence type="ECO:0000313" key="4">
    <source>
        <dbReference type="Proteomes" id="UP001589575"/>
    </source>
</evidence>
<gene>
    <name evidence="2" type="ORF">ACFFX0_00215</name>
    <name evidence="3" type="ORF">ACFFX0_28495</name>
</gene>
<organism evidence="2 4">
    <name type="scientific">Citricoccus parietis</name>
    <dbReference type="NCBI Taxonomy" id="592307"/>
    <lineage>
        <taxon>Bacteria</taxon>
        <taxon>Bacillati</taxon>
        <taxon>Actinomycetota</taxon>
        <taxon>Actinomycetes</taxon>
        <taxon>Micrococcales</taxon>
        <taxon>Micrococcaceae</taxon>
        <taxon>Citricoccus</taxon>
    </lineage>
</organism>